<reference evidence="1" key="1">
    <citation type="journal article" date="2020" name="Stud. Mycol.">
        <title>101 Dothideomycetes genomes: a test case for predicting lifestyles and emergence of pathogens.</title>
        <authorList>
            <person name="Haridas S."/>
            <person name="Albert R."/>
            <person name="Binder M."/>
            <person name="Bloem J."/>
            <person name="Labutti K."/>
            <person name="Salamov A."/>
            <person name="Andreopoulos B."/>
            <person name="Baker S."/>
            <person name="Barry K."/>
            <person name="Bills G."/>
            <person name="Bluhm B."/>
            <person name="Cannon C."/>
            <person name="Castanera R."/>
            <person name="Culley D."/>
            <person name="Daum C."/>
            <person name="Ezra D."/>
            <person name="Gonzalez J."/>
            <person name="Henrissat B."/>
            <person name="Kuo A."/>
            <person name="Liang C."/>
            <person name="Lipzen A."/>
            <person name="Lutzoni F."/>
            <person name="Magnuson J."/>
            <person name="Mondo S."/>
            <person name="Nolan M."/>
            <person name="Ohm R."/>
            <person name="Pangilinan J."/>
            <person name="Park H.-J."/>
            <person name="Ramirez L."/>
            <person name="Alfaro M."/>
            <person name="Sun H."/>
            <person name="Tritt A."/>
            <person name="Yoshinaga Y."/>
            <person name="Zwiers L.-H."/>
            <person name="Turgeon B."/>
            <person name="Goodwin S."/>
            <person name="Spatafora J."/>
            <person name="Crous P."/>
            <person name="Grigoriev I."/>
        </authorList>
    </citation>
    <scope>NUCLEOTIDE SEQUENCE</scope>
    <source>
        <strain evidence="1">CBS 473.64</strain>
    </source>
</reference>
<accession>A0A6A6S433</accession>
<evidence type="ECO:0000313" key="2">
    <source>
        <dbReference type="Proteomes" id="UP000799753"/>
    </source>
</evidence>
<dbReference type="EMBL" id="MU006782">
    <property type="protein sequence ID" value="KAF2642047.1"/>
    <property type="molecule type" value="Genomic_DNA"/>
</dbReference>
<name>A0A6A6S433_9PLEO</name>
<organism evidence="1 2">
    <name type="scientific">Massarina eburnea CBS 473.64</name>
    <dbReference type="NCBI Taxonomy" id="1395130"/>
    <lineage>
        <taxon>Eukaryota</taxon>
        <taxon>Fungi</taxon>
        <taxon>Dikarya</taxon>
        <taxon>Ascomycota</taxon>
        <taxon>Pezizomycotina</taxon>
        <taxon>Dothideomycetes</taxon>
        <taxon>Pleosporomycetidae</taxon>
        <taxon>Pleosporales</taxon>
        <taxon>Massarineae</taxon>
        <taxon>Massarinaceae</taxon>
        <taxon>Massarina</taxon>
    </lineage>
</organism>
<dbReference type="Proteomes" id="UP000799753">
    <property type="component" value="Unassembled WGS sequence"/>
</dbReference>
<protein>
    <submittedName>
        <fullName evidence="1">Uncharacterized protein</fullName>
    </submittedName>
</protein>
<keyword evidence="2" id="KW-1185">Reference proteome</keyword>
<evidence type="ECO:0000313" key="1">
    <source>
        <dbReference type="EMBL" id="KAF2642047.1"/>
    </source>
</evidence>
<sequence length="194" mass="21545">MTRLIRFKTYLSALKTSSKASRKPLRPSDLALKEPITASFESNYPTSPLSGMFQIQVTRDFSQAQAQPEDQTKLHEPRSITINISDLSAPPRPSSPAAKDPQFTKLLSRTSSRRLSRRISKLHVRPATPSALKRSRPNSFFGAGLDLPIEDLESIVEEVNEMSSRHPETSRGMSIEGKPVEVDEVEALGYVPLS</sequence>
<gene>
    <name evidence="1" type="ORF">P280DRAFT_291603</name>
</gene>
<dbReference type="AlphaFoldDB" id="A0A6A6S433"/>
<proteinExistence type="predicted"/>
<dbReference type="OrthoDB" id="10468880at2759"/>